<dbReference type="Gene3D" id="3.40.1110.10">
    <property type="entry name" value="Calcium-transporting ATPase, cytoplasmic domain N"/>
    <property type="match status" value="1"/>
</dbReference>
<dbReference type="Gene3D" id="3.30.70.100">
    <property type="match status" value="1"/>
</dbReference>
<evidence type="ECO:0000256" key="2">
    <source>
        <dbReference type="ARBA" id="ARBA00006024"/>
    </source>
</evidence>
<dbReference type="Pfam" id="PF00122">
    <property type="entry name" value="E1-E2_ATPase"/>
    <property type="match status" value="1"/>
</dbReference>
<evidence type="ECO:0000256" key="15">
    <source>
        <dbReference type="SAM" id="Phobius"/>
    </source>
</evidence>
<evidence type="ECO:0000256" key="12">
    <source>
        <dbReference type="ARBA" id="ARBA00022989"/>
    </source>
</evidence>
<dbReference type="Pfam" id="PF00403">
    <property type="entry name" value="HMA"/>
    <property type="match status" value="1"/>
</dbReference>
<keyword evidence="8" id="KW-0547">Nucleotide-binding</keyword>
<gene>
    <name evidence="17" type="ORF">LCGC14_0473480</name>
</gene>
<keyword evidence="12 15" id="KW-1133">Transmembrane helix</keyword>
<dbReference type="InterPro" id="IPR023299">
    <property type="entry name" value="ATPase_P-typ_cyto_dom_N"/>
</dbReference>
<evidence type="ECO:0000256" key="1">
    <source>
        <dbReference type="ARBA" id="ARBA00004651"/>
    </source>
</evidence>
<dbReference type="GO" id="GO:0005886">
    <property type="term" value="C:plasma membrane"/>
    <property type="evidence" value="ECO:0007669"/>
    <property type="project" value="UniProtKB-SubCell"/>
</dbReference>
<comment type="caution">
    <text evidence="17">The sequence shown here is derived from an EMBL/GenBank/DDBJ whole genome shotgun (WGS) entry which is preliminary data.</text>
</comment>
<keyword evidence="9" id="KW-0067">ATP-binding</keyword>
<dbReference type="Pfam" id="PF00702">
    <property type="entry name" value="Hydrolase"/>
    <property type="match status" value="1"/>
</dbReference>
<dbReference type="SUPFAM" id="SSF56784">
    <property type="entry name" value="HAD-like"/>
    <property type="match status" value="1"/>
</dbReference>
<keyword evidence="7" id="KW-0479">Metal-binding</keyword>
<evidence type="ECO:0000256" key="14">
    <source>
        <dbReference type="ARBA" id="ARBA00023136"/>
    </source>
</evidence>
<protein>
    <recommendedName>
        <fullName evidence="16">HMA domain-containing protein</fullName>
    </recommendedName>
</protein>
<accession>A0A0F9VKF0</accession>
<dbReference type="InterPro" id="IPR059000">
    <property type="entry name" value="ATPase_P-type_domA"/>
</dbReference>
<dbReference type="InterPro" id="IPR018303">
    <property type="entry name" value="ATPase_P-typ_P_site"/>
</dbReference>
<evidence type="ECO:0000256" key="9">
    <source>
        <dbReference type="ARBA" id="ARBA00022840"/>
    </source>
</evidence>
<dbReference type="InterPro" id="IPR036163">
    <property type="entry name" value="HMA_dom_sf"/>
</dbReference>
<sequence length="761" mass="81321">MSAKTANTAHESLHQEILMIEGMRCGSCAIAVEALLKKQPGVSDAAVNFAADIALVCWDEQKPRLASLQQAVARLGYRLHDTVDPERSQIQAESVRKHLQRRLAVAVVFGMWSMMPALLIYLAPFGAVEPEVLWPLALASGLFAVPVVLYAGSHFYRVGWRTMIAGAPGLDSLIFMAVLAACLISTWQLVSGSHHVYFDAAVMLITFQLIARLLDTSVRRRASEIIRRYLQDVPEHVIVKARSGELKTRLARDVKAGERIMLHAGEQLALDGNIIRGQGQADLSMLTGEHLPHALGPGAELLAGCQLVEGELELTVTAVMGERRIDRLSRSISALLSRKTTLQRLTDRIARILLPVIVVAAALAVGLALLQGVPAPEAAARGLAVMIISCPCALSLAIPLVITMGHAGMVNRGIVLRDPAALEAAAQVGAIVFDKTGTLTTGEPSVDSVTPFGQWTETSLLQLARRTLRDSTHPVARGLAADTAPSGAASFNDARADSLRVDGVRVDGSRESIAGAGTRWVNDADIALAGRARWLREQGIEVPFTEDTGMSVHLAFNGRYAGKIGFQETLRPEATPTIGQLARQGYVIYLLSGDTRQACLKLAERLGILPKRVLSGYSPEQKHSFIDNLEKQTNAVFVGDGLNDGLALAGARLGIAVGPAASATGEAAAVYLTESIAKVPATLQLAQRARKLMRQNLFWAVGYNALVVPLAVIGWVQPVIAALAMSLSSLCVLLNSLRMQNQVPADEPDTSPKAGEVSVPA</sequence>
<feature type="transmembrane region" description="Helical" evidence="15">
    <location>
        <begin position="196"/>
        <end position="214"/>
    </location>
</feature>
<dbReference type="PANTHER" id="PTHR43520">
    <property type="entry name" value="ATP7, ISOFORM B"/>
    <property type="match status" value="1"/>
</dbReference>
<dbReference type="NCBIfam" id="TIGR01494">
    <property type="entry name" value="ATPase_P-type"/>
    <property type="match status" value="2"/>
</dbReference>
<name>A0A0F9VKF0_9ZZZZ</name>
<keyword evidence="14 15" id="KW-0472">Membrane</keyword>
<feature type="transmembrane region" description="Helical" evidence="15">
    <location>
        <begin position="132"/>
        <end position="152"/>
    </location>
</feature>
<evidence type="ECO:0000256" key="8">
    <source>
        <dbReference type="ARBA" id="ARBA00022741"/>
    </source>
</evidence>
<dbReference type="NCBIfam" id="TIGR01525">
    <property type="entry name" value="ATPase-IB_hvy"/>
    <property type="match status" value="1"/>
</dbReference>
<dbReference type="GO" id="GO:0055070">
    <property type="term" value="P:copper ion homeostasis"/>
    <property type="evidence" value="ECO:0007669"/>
    <property type="project" value="TreeGrafter"/>
</dbReference>
<evidence type="ECO:0000256" key="5">
    <source>
        <dbReference type="ARBA" id="ARBA00022553"/>
    </source>
</evidence>
<dbReference type="SUPFAM" id="SSF81653">
    <property type="entry name" value="Calcium ATPase, transduction domain A"/>
    <property type="match status" value="1"/>
</dbReference>
<comment type="subcellular location">
    <subcellularLocation>
        <location evidence="1">Cell membrane</location>
        <topology evidence="1">Multi-pass membrane protein</topology>
    </subcellularLocation>
</comment>
<dbReference type="PROSITE" id="PS01047">
    <property type="entry name" value="HMA_1"/>
    <property type="match status" value="1"/>
</dbReference>
<dbReference type="GO" id="GO:0005507">
    <property type="term" value="F:copper ion binding"/>
    <property type="evidence" value="ECO:0007669"/>
    <property type="project" value="TreeGrafter"/>
</dbReference>
<evidence type="ECO:0000256" key="10">
    <source>
        <dbReference type="ARBA" id="ARBA00022842"/>
    </source>
</evidence>
<evidence type="ECO:0000256" key="6">
    <source>
        <dbReference type="ARBA" id="ARBA00022692"/>
    </source>
</evidence>
<keyword evidence="4" id="KW-1003">Cell membrane</keyword>
<dbReference type="InterPro" id="IPR027256">
    <property type="entry name" value="P-typ_ATPase_IB"/>
</dbReference>
<keyword evidence="6 15" id="KW-0812">Transmembrane</keyword>
<dbReference type="PROSITE" id="PS50846">
    <property type="entry name" value="HMA_2"/>
    <property type="match status" value="1"/>
</dbReference>
<dbReference type="GO" id="GO:0016887">
    <property type="term" value="F:ATP hydrolysis activity"/>
    <property type="evidence" value="ECO:0007669"/>
    <property type="project" value="InterPro"/>
</dbReference>
<comment type="similarity">
    <text evidence="2">Belongs to the cation transport ATPase (P-type) (TC 3.A.3) family. Type IB subfamily.</text>
</comment>
<feature type="transmembrane region" description="Helical" evidence="15">
    <location>
        <begin position="103"/>
        <end position="126"/>
    </location>
</feature>
<dbReference type="InterPro" id="IPR036412">
    <property type="entry name" value="HAD-like_sf"/>
</dbReference>
<dbReference type="CDD" id="cd00371">
    <property type="entry name" value="HMA"/>
    <property type="match status" value="1"/>
</dbReference>
<keyword evidence="3" id="KW-0813">Transport</keyword>
<keyword evidence="13" id="KW-0406">Ion transport</keyword>
<feature type="transmembrane region" description="Helical" evidence="15">
    <location>
        <begin position="352"/>
        <end position="370"/>
    </location>
</feature>
<evidence type="ECO:0000256" key="7">
    <source>
        <dbReference type="ARBA" id="ARBA00022723"/>
    </source>
</evidence>
<evidence type="ECO:0000259" key="16">
    <source>
        <dbReference type="PROSITE" id="PS50846"/>
    </source>
</evidence>
<dbReference type="Gene3D" id="3.40.50.1000">
    <property type="entry name" value="HAD superfamily/HAD-like"/>
    <property type="match status" value="1"/>
</dbReference>
<evidence type="ECO:0000313" key="17">
    <source>
        <dbReference type="EMBL" id="KKN66263.1"/>
    </source>
</evidence>
<evidence type="ECO:0000256" key="11">
    <source>
        <dbReference type="ARBA" id="ARBA00022967"/>
    </source>
</evidence>
<evidence type="ECO:0000256" key="3">
    <source>
        <dbReference type="ARBA" id="ARBA00022448"/>
    </source>
</evidence>
<dbReference type="InterPro" id="IPR006121">
    <property type="entry name" value="HMA_dom"/>
</dbReference>
<dbReference type="InterPro" id="IPR023214">
    <property type="entry name" value="HAD_sf"/>
</dbReference>
<dbReference type="PRINTS" id="PR00119">
    <property type="entry name" value="CATATPASE"/>
</dbReference>
<dbReference type="SUPFAM" id="SSF55008">
    <property type="entry name" value="HMA, heavy metal-associated domain"/>
    <property type="match status" value="1"/>
</dbReference>
<dbReference type="PROSITE" id="PS00154">
    <property type="entry name" value="ATPASE_E1_E2"/>
    <property type="match status" value="1"/>
</dbReference>
<dbReference type="InterPro" id="IPR023298">
    <property type="entry name" value="ATPase_P-typ_TM_dom_sf"/>
</dbReference>
<feature type="transmembrane region" description="Helical" evidence="15">
    <location>
        <begin position="173"/>
        <end position="190"/>
    </location>
</feature>
<dbReference type="InterPro" id="IPR008250">
    <property type="entry name" value="ATPase_P-typ_transduc_dom_A_sf"/>
</dbReference>
<dbReference type="SUPFAM" id="SSF81665">
    <property type="entry name" value="Calcium ATPase, transmembrane domain M"/>
    <property type="match status" value="1"/>
</dbReference>
<keyword evidence="10" id="KW-0460">Magnesium</keyword>
<dbReference type="Gene3D" id="2.70.150.10">
    <property type="entry name" value="Calcium-transporting ATPase, cytoplasmic transduction domain A"/>
    <property type="match status" value="1"/>
</dbReference>
<keyword evidence="11" id="KW-1278">Translocase</keyword>
<keyword evidence="5" id="KW-0597">Phosphoprotein</keyword>
<dbReference type="GO" id="GO:0043682">
    <property type="term" value="F:P-type divalent copper transporter activity"/>
    <property type="evidence" value="ECO:0007669"/>
    <property type="project" value="TreeGrafter"/>
</dbReference>
<dbReference type="EMBL" id="LAZR01000506">
    <property type="protein sequence ID" value="KKN66263.1"/>
    <property type="molecule type" value="Genomic_DNA"/>
</dbReference>
<evidence type="ECO:0000256" key="13">
    <source>
        <dbReference type="ARBA" id="ARBA00023065"/>
    </source>
</evidence>
<feature type="transmembrane region" description="Helical" evidence="15">
    <location>
        <begin position="382"/>
        <end position="402"/>
    </location>
</feature>
<feature type="domain" description="HMA" evidence="16">
    <location>
        <begin position="14"/>
        <end position="80"/>
    </location>
</feature>
<dbReference type="InterPro" id="IPR001757">
    <property type="entry name" value="P_typ_ATPase"/>
</dbReference>
<feature type="transmembrane region" description="Helical" evidence="15">
    <location>
        <begin position="697"/>
        <end position="713"/>
    </location>
</feature>
<proteinExistence type="inferred from homology"/>
<reference evidence="17" key="1">
    <citation type="journal article" date="2015" name="Nature">
        <title>Complex archaea that bridge the gap between prokaryotes and eukaryotes.</title>
        <authorList>
            <person name="Spang A."/>
            <person name="Saw J.H."/>
            <person name="Jorgensen S.L."/>
            <person name="Zaremba-Niedzwiedzka K."/>
            <person name="Martijn J."/>
            <person name="Lind A.E."/>
            <person name="van Eijk R."/>
            <person name="Schleper C."/>
            <person name="Guy L."/>
            <person name="Ettema T.J."/>
        </authorList>
    </citation>
    <scope>NUCLEOTIDE SEQUENCE</scope>
</reference>
<evidence type="ECO:0000256" key="4">
    <source>
        <dbReference type="ARBA" id="ARBA00022475"/>
    </source>
</evidence>
<organism evidence="17">
    <name type="scientific">marine sediment metagenome</name>
    <dbReference type="NCBI Taxonomy" id="412755"/>
    <lineage>
        <taxon>unclassified sequences</taxon>
        <taxon>metagenomes</taxon>
        <taxon>ecological metagenomes</taxon>
    </lineage>
</organism>
<dbReference type="PANTHER" id="PTHR43520:SF5">
    <property type="entry name" value="CATION-TRANSPORTING P-TYPE ATPASE-RELATED"/>
    <property type="match status" value="1"/>
</dbReference>
<dbReference type="GO" id="GO:0005524">
    <property type="term" value="F:ATP binding"/>
    <property type="evidence" value="ECO:0007669"/>
    <property type="project" value="UniProtKB-KW"/>
</dbReference>
<dbReference type="InterPro" id="IPR017969">
    <property type="entry name" value="Heavy-metal-associated_CS"/>
</dbReference>
<dbReference type="AlphaFoldDB" id="A0A0F9VKF0"/>